<feature type="region of interest" description="Disordered" evidence="1">
    <location>
        <begin position="1"/>
        <end position="34"/>
    </location>
</feature>
<evidence type="ECO:0000313" key="3">
    <source>
        <dbReference type="Proteomes" id="UP001607069"/>
    </source>
</evidence>
<protein>
    <submittedName>
        <fullName evidence="2">Uncharacterized protein</fullName>
    </submittedName>
</protein>
<accession>A0ABW7HWH2</accession>
<sequence>MNSTPIPPQTAGGRSTGATALAALDARSGDGGHRHRRHLLGDAVRAISVFAGAAFDVAVLGDYAEAREEDREQGTEQDRDRNGGTRGGRAHDGRTYESATRA</sequence>
<comment type="caution">
    <text evidence="2">The sequence shown here is derived from an EMBL/GenBank/DDBJ whole genome shotgun (WGS) entry which is preliminary data.</text>
</comment>
<organism evidence="2 3">
    <name type="scientific">Streptomyces chitinivorans</name>
    <dbReference type="NCBI Taxonomy" id="1257027"/>
    <lineage>
        <taxon>Bacteria</taxon>
        <taxon>Bacillati</taxon>
        <taxon>Actinomycetota</taxon>
        <taxon>Actinomycetes</taxon>
        <taxon>Kitasatosporales</taxon>
        <taxon>Streptomycetaceae</taxon>
        <taxon>Streptomyces</taxon>
    </lineage>
</organism>
<name>A0ABW7HWH2_9ACTN</name>
<evidence type="ECO:0000256" key="1">
    <source>
        <dbReference type="SAM" id="MobiDB-lite"/>
    </source>
</evidence>
<feature type="region of interest" description="Disordered" evidence="1">
    <location>
        <begin position="66"/>
        <end position="102"/>
    </location>
</feature>
<gene>
    <name evidence="2" type="ORF">ACG5V6_18160</name>
</gene>
<feature type="compositionally biased region" description="Basic and acidic residues" evidence="1">
    <location>
        <begin position="66"/>
        <end position="95"/>
    </location>
</feature>
<proteinExistence type="predicted"/>
<dbReference type="RefSeq" id="WP_394631216.1">
    <property type="nucleotide sequence ID" value="NZ_BAABEN010000020.1"/>
</dbReference>
<dbReference type="EMBL" id="JBIHMK010000071">
    <property type="protein sequence ID" value="MFH0250125.1"/>
    <property type="molecule type" value="Genomic_DNA"/>
</dbReference>
<reference evidence="2 3" key="1">
    <citation type="submission" date="2024-10" db="EMBL/GenBank/DDBJ databases">
        <authorList>
            <person name="Cho J.-C."/>
        </authorList>
    </citation>
    <scope>NUCLEOTIDE SEQUENCE [LARGE SCALE GENOMIC DNA]</scope>
    <source>
        <strain evidence="2 3">KCTC29696</strain>
    </source>
</reference>
<evidence type="ECO:0000313" key="2">
    <source>
        <dbReference type="EMBL" id="MFH0250125.1"/>
    </source>
</evidence>
<keyword evidence="3" id="KW-1185">Reference proteome</keyword>
<dbReference type="Proteomes" id="UP001607069">
    <property type="component" value="Unassembled WGS sequence"/>
</dbReference>